<dbReference type="InterPro" id="IPR025269">
    <property type="entry name" value="SAM-like_dom"/>
</dbReference>
<dbReference type="AlphaFoldDB" id="A0A413NPL2"/>
<accession>A0A413NPL2</accession>
<comment type="caution">
    <text evidence="4">The sequence shown here is derived from an EMBL/GenBank/DDBJ whole genome shotgun (WGS) entry which is preliminary data.</text>
</comment>
<dbReference type="RefSeq" id="WP_117958754.1">
    <property type="nucleotide sequence ID" value="NZ_JBGNFQ010000015.1"/>
</dbReference>
<dbReference type="GO" id="GO:0003677">
    <property type="term" value="F:DNA binding"/>
    <property type="evidence" value="ECO:0007669"/>
    <property type="project" value="UniProtKB-KW"/>
</dbReference>
<evidence type="ECO:0000313" key="4">
    <source>
        <dbReference type="EMBL" id="RGZ50486.1"/>
    </source>
</evidence>
<evidence type="ECO:0000313" key="5">
    <source>
        <dbReference type="Proteomes" id="UP000283684"/>
    </source>
</evidence>
<organism evidence="4 5">
    <name type="scientific">Bacteroides uniformis</name>
    <dbReference type="NCBI Taxonomy" id="820"/>
    <lineage>
        <taxon>Bacteria</taxon>
        <taxon>Pseudomonadati</taxon>
        <taxon>Bacteroidota</taxon>
        <taxon>Bacteroidia</taxon>
        <taxon>Bacteroidales</taxon>
        <taxon>Bacteroidaceae</taxon>
        <taxon>Bacteroides</taxon>
    </lineage>
</organism>
<dbReference type="Pfam" id="PF13102">
    <property type="entry name" value="Phage_int_SAM_5"/>
    <property type="match status" value="1"/>
</dbReference>
<feature type="domain" description="Phage integrase SAM-like" evidence="3">
    <location>
        <begin position="106"/>
        <end position="189"/>
    </location>
</feature>
<proteinExistence type="predicted"/>
<keyword evidence="1" id="KW-0238">DNA-binding</keyword>
<dbReference type="InterPro" id="IPR013762">
    <property type="entry name" value="Integrase-like_cat_sf"/>
</dbReference>
<dbReference type="InterPro" id="IPR011010">
    <property type="entry name" value="DNA_brk_join_enz"/>
</dbReference>
<sequence length="447" mass="52403">MATFKAEVYAHQKKKDGTYNIKIRVTHNGEKRYLATPYFIYKEDITQKTFKIKNQHYIDLTDEMIRTYRKRLDRWGERQTSMTMEQIIRIITTDNENEKFDLDIAAYTWKEIKRMKETGHGGNADTYICAVRSLVKFVGREKVMLSEITAKFLQNWADWINKQPNVTRGYVTHNYLNRMRAIYNRAKKEFNDEDAGVIRIPYSPFSHIDFPKLPATRKRALTVEQIQAIANLEYTKILQPGTNRFNFAKDVFLLSFGLIGMNAIDLYNCTDYRNGRITYQRIKTKERRIDKAEISIKVEPEYQALVDKYRDPTGKRVFRFYTMYADVNTFSTALNKGLKKVGKLVGVDDLEFYAARHSWATIALNDAGVDKYTVHTSLNHVDDSMRVTDIYIKKSWDPIDQANRKVINLVNINISETKEPINEKVQRKLFCLSNLLRQNEDDTTAYQ</sequence>
<dbReference type="Gene3D" id="1.10.443.10">
    <property type="entry name" value="Intergrase catalytic core"/>
    <property type="match status" value="1"/>
</dbReference>
<dbReference type="Gene3D" id="1.10.150.130">
    <property type="match status" value="1"/>
</dbReference>
<gene>
    <name evidence="4" type="ORF">DW988_04860</name>
</gene>
<dbReference type="GO" id="GO:0006310">
    <property type="term" value="P:DNA recombination"/>
    <property type="evidence" value="ECO:0007669"/>
    <property type="project" value="UniProtKB-KW"/>
</dbReference>
<name>A0A413NPL2_BACUN</name>
<protein>
    <submittedName>
        <fullName evidence="4">Transposase</fullName>
    </submittedName>
</protein>
<dbReference type="PANTHER" id="PTHR30349">
    <property type="entry name" value="PHAGE INTEGRASE-RELATED"/>
    <property type="match status" value="1"/>
</dbReference>
<evidence type="ECO:0000256" key="2">
    <source>
        <dbReference type="ARBA" id="ARBA00023172"/>
    </source>
</evidence>
<dbReference type="GO" id="GO:0015074">
    <property type="term" value="P:DNA integration"/>
    <property type="evidence" value="ECO:0007669"/>
    <property type="project" value="InterPro"/>
</dbReference>
<dbReference type="InterPro" id="IPR050090">
    <property type="entry name" value="Tyrosine_recombinase_XerCD"/>
</dbReference>
<keyword evidence="2" id="KW-0233">DNA recombination</keyword>
<dbReference type="EMBL" id="QSEE01000003">
    <property type="protein sequence ID" value="RGZ50486.1"/>
    <property type="molecule type" value="Genomic_DNA"/>
</dbReference>
<evidence type="ECO:0000256" key="1">
    <source>
        <dbReference type="ARBA" id="ARBA00023125"/>
    </source>
</evidence>
<dbReference type="PANTHER" id="PTHR30349:SF64">
    <property type="entry name" value="PROPHAGE INTEGRASE INTD-RELATED"/>
    <property type="match status" value="1"/>
</dbReference>
<dbReference type="InterPro" id="IPR010998">
    <property type="entry name" value="Integrase_recombinase_N"/>
</dbReference>
<reference evidence="4 5" key="1">
    <citation type="submission" date="2018-08" db="EMBL/GenBank/DDBJ databases">
        <title>A genome reference for cultivated species of the human gut microbiota.</title>
        <authorList>
            <person name="Zou Y."/>
            <person name="Xue W."/>
            <person name="Luo G."/>
        </authorList>
    </citation>
    <scope>NUCLEOTIDE SEQUENCE [LARGE SCALE GENOMIC DNA]</scope>
    <source>
        <strain evidence="4 5">AM50-4</strain>
    </source>
</reference>
<dbReference type="SUPFAM" id="SSF56349">
    <property type="entry name" value="DNA breaking-rejoining enzymes"/>
    <property type="match status" value="1"/>
</dbReference>
<evidence type="ECO:0000259" key="3">
    <source>
        <dbReference type="Pfam" id="PF13102"/>
    </source>
</evidence>
<dbReference type="Proteomes" id="UP000283684">
    <property type="component" value="Unassembled WGS sequence"/>
</dbReference>